<keyword evidence="3" id="KW-1185">Reference proteome</keyword>
<dbReference type="AlphaFoldDB" id="A0AAV9JF80"/>
<dbReference type="EMBL" id="JAVFHQ010000032">
    <property type="protein sequence ID" value="KAK4543441.1"/>
    <property type="molecule type" value="Genomic_DNA"/>
</dbReference>
<feature type="domain" description="BTB" evidence="1">
    <location>
        <begin position="16"/>
        <end position="86"/>
    </location>
</feature>
<dbReference type="Gene3D" id="3.30.710.10">
    <property type="entry name" value="Potassium Channel Kv1.1, Chain A"/>
    <property type="match status" value="1"/>
</dbReference>
<organism evidence="2 3">
    <name type="scientific">Oleoguttula mirabilis</name>
    <dbReference type="NCBI Taxonomy" id="1507867"/>
    <lineage>
        <taxon>Eukaryota</taxon>
        <taxon>Fungi</taxon>
        <taxon>Dikarya</taxon>
        <taxon>Ascomycota</taxon>
        <taxon>Pezizomycotina</taxon>
        <taxon>Dothideomycetes</taxon>
        <taxon>Dothideomycetidae</taxon>
        <taxon>Mycosphaerellales</taxon>
        <taxon>Teratosphaeriaceae</taxon>
        <taxon>Oleoguttula</taxon>
    </lineage>
</organism>
<proteinExistence type="predicted"/>
<reference evidence="2 3" key="1">
    <citation type="submission" date="2021-11" db="EMBL/GenBank/DDBJ databases">
        <title>Black yeast isolated from Biological Soil Crust.</title>
        <authorList>
            <person name="Kurbessoian T."/>
        </authorList>
    </citation>
    <scope>NUCLEOTIDE SEQUENCE [LARGE SCALE GENOMIC DNA]</scope>
    <source>
        <strain evidence="2 3">CCFEE 5522</strain>
    </source>
</reference>
<gene>
    <name evidence="2" type="ORF">LTR36_005584</name>
</gene>
<accession>A0AAV9JF80</accession>
<sequence length="225" mass="25488">METDGRRVKRLKSDYSDTITVLAGTEERSFTVHKDNVCARSRFFRAGCSKDWKEGKDKIFRIPDHQADCFLVYAHYMYTREMDMSLMVELPAEPGSVVVPPSFRNLSKVWALADYLGDDGLCNRLIDRALEKFDAEPKTFPAAGVLQQLWDTTPSGSAIQRLYLDVTVARIGPIAFEANIEQIPVDIVRAMARRFVRSASRLGNGPTRHDRCKYHVHNDKSGKCA</sequence>
<dbReference type="CDD" id="cd18186">
    <property type="entry name" value="BTB_POZ_ZBTB_KLHL-like"/>
    <property type="match status" value="1"/>
</dbReference>
<dbReference type="InterPro" id="IPR000210">
    <property type="entry name" value="BTB/POZ_dom"/>
</dbReference>
<dbReference type="InterPro" id="IPR011333">
    <property type="entry name" value="SKP1/BTB/POZ_sf"/>
</dbReference>
<dbReference type="SUPFAM" id="SSF54695">
    <property type="entry name" value="POZ domain"/>
    <property type="match status" value="1"/>
</dbReference>
<dbReference type="PROSITE" id="PS50097">
    <property type="entry name" value="BTB"/>
    <property type="match status" value="1"/>
</dbReference>
<evidence type="ECO:0000259" key="1">
    <source>
        <dbReference type="PROSITE" id="PS50097"/>
    </source>
</evidence>
<evidence type="ECO:0000313" key="3">
    <source>
        <dbReference type="Proteomes" id="UP001324427"/>
    </source>
</evidence>
<protein>
    <recommendedName>
        <fullName evidence="1">BTB domain-containing protein</fullName>
    </recommendedName>
</protein>
<dbReference type="PANTHER" id="PTHR47843:SF2">
    <property type="entry name" value="BTB DOMAIN-CONTAINING PROTEIN"/>
    <property type="match status" value="1"/>
</dbReference>
<comment type="caution">
    <text evidence="2">The sequence shown here is derived from an EMBL/GenBank/DDBJ whole genome shotgun (WGS) entry which is preliminary data.</text>
</comment>
<dbReference type="Pfam" id="PF00651">
    <property type="entry name" value="BTB"/>
    <property type="match status" value="1"/>
</dbReference>
<dbReference type="Proteomes" id="UP001324427">
    <property type="component" value="Unassembled WGS sequence"/>
</dbReference>
<dbReference type="PANTHER" id="PTHR47843">
    <property type="entry name" value="BTB DOMAIN-CONTAINING PROTEIN-RELATED"/>
    <property type="match status" value="1"/>
</dbReference>
<evidence type="ECO:0000313" key="2">
    <source>
        <dbReference type="EMBL" id="KAK4543441.1"/>
    </source>
</evidence>
<name>A0AAV9JF80_9PEZI</name>